<keyword evidence="1" id="KW-0489">Methyltransferase</keyword>
<name>A0ABN8I3L7_9NEOP</name>
<feature type="repeat" description="TPR" evidence="4">
    <location>
        <begin position="11"/>
        <end position="44"/>
    </location>
</feature>
<reference evidence="5" key="1">
    <citation type="submission" date="2022-03" db="EMBL/GenBank/DDBJ databases">
        <authorList>
            <person name="Martin H S."/>
        </authorList>
    </citation>
    <scope>NUCLEOTIDE SEQUENCE</scope>
</reference>
<dbReference type="PANTHER" id="PTHR46165">
    <property type="entry name" value="SET AND MYND DOMAIN-CONTAINING PROTEIN 4"/>
    <property type="match status" value="1"/>
</dbReference>
<evidence type="ECO:0000256" key="2">
    <source>
        <dbReference type="ARBA" id="ARBA00022679"/>
    </source>
</evidence>
<evidence type="ECO:0008006" key="7">
    <source>
        <dbReference type="Google" id="ProtNLM"/>
    </source>
</evidence>
<dbReference type="InterPro" id="IPR011990">
    <property type="entry name" value="TPR-like_helical_dom_sf"/>
</dbReference>
<evidence type="ECO:0000313" key="6">
    <source>
        <dbReference type="Proteomes" id="UP000837857"/>
    </source>
</evidence>
<dbReference type="EMBL" id="OW152827">
    <property type="protein sequence ID" value="CAH2044181.1"/>
    <property type="molecule type" value="Genomic_DNA"/>
</dbReference>
<sequence>MKSEKKSEVKSNEYRNIGNEAFKAGNGKKAVELYNRALMYAPNKSRSMLLAYSNRSAVLYKNEYYIECLVDIDTCFRLGCPPDIVEKLNNRKQLASQYITSAKVIIDNLLGICSKFFQIGNRNAEVPCASADVDVVVTDGVPKITAANDIKIGTVLAVETSFVACNDETNIVHACHYCHNMSFNLIPCDGCCFVLFCGERCKQTCMREYHSIECQIMEFSKASIYSPMGKLTFRGALKFVGLCDTWKEVIEEAQCIGKKRRLRSTATEMFDVGNKLSILNYEEDHVFVYGSMFLSCFTCASVIHTLEGLPSYFPRPVRERALAKRALARILMYLTLFAVPTEVTLTLWNKKVDLTLTQSIPNHGWYPFIGKLRNSCTPNALIMHLNNRAVLMALQPIKKGSELTVSHMGHYLDKQLTPYQKNYLSFRLFGRVCGCYICSGEWKTKTKDCVLTETQLADYKEYILKYDKGLCLMTMSTAFPKLCEAMTSLNDVPFSTEYMKLYTEFRKYIMSVEQCVTANLVFGAPI</sequence>
<dbReference type="PANTHER" id="PTHR46165:SF6">
    <property type="entry name" value="SET AND MYND DOMAIN-CONTAINING PROTEIN 4-LIKE PROTEIN"/>
    <property type="match status" value="1"/>
</dbReference>
<accession>A0ABN8I3L7</accession>
<dbReference type="Proteomes" id="UP000837857">
    <property type="component" value="Chromosome 15"/>
</dbReference>
<keyword evidence="2" id="KW-0808">Transferase</keyword>
<organism evidence="5 6">
    <name type="scientific">Iphiclides podalirius</name>
    <name type="common">scarce swallowtail</name>
    <dbReference type="NCBI Taxonomy" id="110791"/>
    <lineage>
        <taxon>Eukaryota</taxon>
        <taxon>Metazoa</taxon>
        <taxon>Ecdysozoa</taxon>
        <taxon>Arthropoda</taxon>
        <taxon>Hexapoda</taxon>
        <taxon>Insecta</taxon>
        <taxon>Pterygota</taxon>
        <taxon>Neoptera</taxon>
        <taxon>Endopterygota</taxon>
        <taxon>Lepidoptera</taxon>
        <taxon>Glossata</taxon>
        <taxon>Ditrysia</taxon>
        <taxon>Papilionoidea</taxon>
        <taxon>Papilionidae</taxon>
        <taxon>Papilioninae</taxon>
        <taxon>Iphiclides</taxon>
    </lineage>
</organism>
<dbReference type="Gene3D" id="1.25.40.10">
    <property type="entry name" value="Tetratricopeptide repeat domain"/>
    <property type="match status" value="1"/>
</dbReference>
<dbReference type="InterPro" id="IPR019734">
    <property type="entry name" value="TPR_rpt"/>
</dbReference>
<feature type="non-terminal residue" evidence="5">
    <location>
        <position position="526"/>
    </location>
</feature>
<keyword evidence="6" id="KW-1185">Reference proteome</keyword>
<keyword evidence="3" id="KW-0949">S-adenosyl-L-methionine</keyword>
<dbReference type="PROSITE" id="PS50005">
    <property type="entry name" value="TPR"/>
    <property type="match status" value="1"/>
</dbReference>
<keyword evidence="4" id="KW-0802">TPR repeat</keyword>
<evidence type="ECO:0000313" key="5">
    <source>
        <dbReference type="EMBL" id="CAH2044181.1"/>
    </source>
</evidence>
<dbReference type="InterPro" id="IPR046341">
    <property type="entry name" value="SET_dom_sf"/>
</dbReference>
<dbReference type="SUPFAM" id="SSF144232">
    <property type="entry name" value="HIT/MYND zinc finger-like"/>
    <property type="match status" value="1"/>
</dbReference>
<dbReference type="InterPro" id="IPR052097">
    <property type="entry name" value="SET-MYND_domain_protein"/>
</dbReference>
<evidence type="ECO:0000256" key="1">
    <source>
        <dbReference type="ARBA" id="ARBA00022603"/>
    </source>
</evidence>
<gene>
    <name evidence="5" type="ORF">IPOD504_LOCUS4618</name>
</gene>
<evidence type="ECO:0000256" key="3">
    <source>
        <dbReference type="ARBA" id="ARBA00022691"/>
    </source>
</evidence>
<evidence type="ECO:0000256" key="4">
    <source>
        <dbReference type="PROSITE-ProRule" id="PRU00339"/>
    </source>
</evidence>
<dbReference type="SUPFAM" id="SSF82199">
    <property type="entry name" value="SET domain"/>
    <property type="match status" value="1"/>
</dbReference>
<proteinExistence type="predicted"/>
<dbReference type="Gene3D" id="2.170.270.10">
    <property type="entry name" value="SET domain"/>
    <property type="match status" value="1"/>
</dbReference>
<dbReference type="SUPFAM" id="SSF48452">
    <property type="entry name" value="TPR-like"/>
    <property type="match status" value="1"/>
</dbReference>
<protein>
    <recommendedName>
        <fullName evidence="7">SET and MYND domain-containing protein 4</fullName>
    </recommendedName>
</protein>